<dbReference type="EMBL" id="UINC01201499">
    <property type="protein sequence ID" value="SVE20867.1"/>
    <property type="molecule type" value="Genomic_DNA"/>
</dbReference>
<dbReference type="InterPro" id="IPR024344">
    <property type="entry name" value="MDMPI_metal-binding"/>
</dbReference>
<reference evidence="2" key="1">
    <citation type="submission" date="2018-05" db="EMBL/GenBank/DDBJ databases">
        <authorList>
            <person name="Lanie J.A."/>
            <person name="Ng W.-L."/>
            <person name="Kazmierczak K.M."/>
            <person name="Andrzejewski T.M."/>
            <person name="Davidsen T.M."/>
            <person name="Wayne K.J."/>
            <person name="Tettelin H."/>
            <person name="Glass J.I."/>
            <person name="Rusch D."/>
            <person name="Podicherti R."/>
            <person name="Tsui H.-C.T."/>
            <person name="Winkler M.E."/>
        </authorList>
    </citation>
    <scope>NUCLEOTIDE SEQUENCE</scope>
</reference>
<proteinExistence type="predicted"/>
<dbReference type="InterPro" id="IPR034660">
    <property type="entry name" value="DinB/YfiT-like"/>
</dbReference>
<dbReference type="NCBIfam" id="TIGR03083">
    <property type="entry name" value="maleylpyruvate isomerase family mycothiol-dependent enzyme"/>
    <property type="match status" value="1"/>
</dbReference>
<dbReference type="GO" id="GO:0046872">
    <property type="term" value="F:metal ion binding"/>
    <property type="evidence" value="ECO:0007669"/>
    <property type="project" value="InterPro"/>
</dbReference>
<feature type="non-terminal residue" evidence="2">
    <location>
        <position position="1"/>
    </location>
</feature>
<gene>
    <name evidence="2" type="ORF">METZ01_LOCUS473721</name>
</gene>
<dbReference type="Pfam" id="PF11716">
    <property type="entry name" value="MDMPI_N"/>
    <property type="match status" value="1"/>
</dbReference>
<dbReference type="Gene3D" id="1.20.120.450">
    <property type="entry name" value="dinb family like domain"/>
    <property type="match status" value="1"/>
</dbReference>
<evidence type="ECO:0000313" key="2">
    <source>
        <dbReference type="EMBL" id="SVE20867.1"/>
    </source>
</evidence>
<feature type="non-terminal residue" evidence="2">
    <location>
        <position position="127"/>
    </location>
</feature>
<feature type="domain" description="Mycothiol-dependent maleylpyruvate isomerase metal-binding" evidence="1">
    <location>
        <begin position="12"/>
        <end position="126"/>
    </location>
</feature>
<protein>
    <recommendedName>
        <fullName evidence="1">Mycothiol-dependent maleylpyruvate isomerase metal-binding domain-containing protein</fullName>
    </recommendedName>
</protein>
<dbReference type="InterPro" id="IPR017517">
    <property type="entry name" value="Maleyloyr_isom"/>
</dbReference>
<name>A0A383BL52_9ZZZZ</name>
<dbReference type="AlphaFoldDB" id="A0A383BL52"/>
<dbReference type="SUPFAM" id="SSF109854">
    <property type="entry name" value="DinB/YfiT-like putative metalloenzymes"/>
    <property type="match status" value="1"/>
</dbReference>
<evidence type="ECO:0000259" key="1">
    <source>
        <dbReference type="Pfam" id="PF11716"/>
    </source>
</evidence>
<accession>A0A383BL52</accession>
<sequence>VDVAEVADDLVAEQQALDDVVSALDEDSWVLDTPSPGWTVADQVAHLTYFDEAAATAIVDPDHFRAMVDDLMGVAGGGDDAVDEFTLGRRRGLGPAGLLDAWRVGRGRLAEAAATLADDTRVIWYGP</sequence>
<organism evidence="2">
    <name type="scientific">marine metagenome</name>
    <dbReference type="NCBI Taxonomy" id="408172"/>
    <lineage>
        <taxon>unclassified sequences</taxon>
        <taxon>metagenomes</taxon>
        <taxon>ecological metagenomes</taxon>
    </lineage>
</organism>